<comment type="caution">
    <text evidence="1">The sequence shown here is derived from an EMBL/GenBank/DDBJ whole genome shotgun (WGS) entry which is preliminary data.</text>
</comment>
<evidence type="ECO:0000313" key="2">
    <source>
        <dbReference type="Proteomes" id="UP001283361"/>
    </source>
</evidence>
<proteinExistence type="predicted"/>
<evidence type="ECO:0000313" key="1">
    <source>
        <dbReference type="EMBL" id="KAK3793289.1"/>
    </source>
</evidence>
<gene>
    <name evidence="1" type="ORF">RRG08_042232</name>
</gene>
<reference evidence="1" key="1">
    <citation type="journal article" date="2023" name="G3 (Bethesda)">
        <title>A reference genome for the long-term kleptoplast-retaining sea slug Elysia crispata morphotype clarki.</title>
        <authorList>
            <person name="Eastman K.E."/>
            <person name="Pendleton A.L."/>
            <person name="Shaikh M.A."/>
            <person name="Suttiyut T."/>
            <person name="Ogas R."/>
            <person name="Tomko P."/>
            <person name="Gavelis G."/>
            <person name="Widhalm J.R."/>
            <person name="Wisecaver J.H."/>
        </authorList>
    </citation>
    <scope>NUCLEOTIDE SEQUENCE</scope>
    <source>
        <strain evidence="1">ECLA1</strain>
    </source>
</reference>
<accession>A0AAE1E3Q2</accession>
<name>A0AAE1E3Q2_9GAST</name>
<dbReference type="EMBL" id="JAWDGP010001262">
    <property type="protein sequence ID" value="KAK3793289.1"/>
    <property type="molecule type" value="Genomic_DNA"/>
</dbReference>
<keyword evidence="2" id="KW-1185">Reference proteome</keyword>
<dbReference type="Proteomes" id="UP001283361">
    <property type="component" value="Unassembled WGS sequence"/>
</dbReference>
<sequence>MEKRKPAQNRKGLIRSDGSPLFACRFSEGQSMSALRCLIKKALSPKFAHTPPEDRSVSSSGPLHGLKFLILTAILSTLGARSRQYEDRYTYEIVTGMKTGTHMR</sequence>
<protein>
    <submittedName>
        <fullName evidence="1">Uncharacterized protein</fullName>
    </submittedName>
</protein>
<organism evidence="1 2">
    <name type="scientific">Elysia crispata</name>
    <name type="common">lettuce slug</name>
    <dbReference type="NCBI Taxonomy" id="231223"/>
    <lineage>
        <taxon>Eukaryota</taxon>
        <taxon>Metazoa</taxon>
        <taxon>Spiralia</taxon>
        <taxon>Lophotrochozoa</taxon>
        <taxon>Mollusca</taxon>
        <taxon>Gastropoda</taxon>
        <taxon>Heterobranchia</taxon>
        <taxon>Euthyneura</taxon>
        <taxon>Panpulmonata</taxon>
        <taxon>Sacoglossa</taxon>
        <taxon>Placobranchoidea</taxon>
        <taxon>Plakobranchidae</taxon>
        <taxon>Elysia</taxon>
    </lineage>
</organism>
<dbReference type="AlphaFoldDB" id="A0AAE1E3Q2"/>